<dbReference type="EMBL" id="CAXAMN010022805">
    <property type="protein sequence ID" value="CAK9072739.1"/>
    <property type="molecule type" value="Genomic_DNA"/>
</dbReference>
<comment type="caution">
    <text evidence="1">The sequence shown here is derived from an EMBL/GenBank/DDBJ whole genome shotgun (WGS) entry which is preliminary data.</text>
</comment>
<evidence type="ECO:0000313" key="2">
    <source>
        <dbReference type="Proteomes" id="UP001642484"/>
    </source>
</evidence>
<name>A0ABP0PCG3_9DINO</name>
<proteinExistence type="predicted"/>
<organism evidence="1 2">
    <name type="scientific">Durusdinium trenchii</name>
    <dbReference type="NCBI Taxonomy" id="1381693"/>
    <lineage>
        <taxon>Eukaryota</taxon>
        <taxon>Sar</taxon>
        <taxon>Alveolata</taxon>
        <taxon>Dinophyceae</taxon>
        <taxon>Suessiales</taxon>
        <taxon>Symbiodiniaceae</taxon>
        <taxon>Durusdinium</taxon>
    </lineage>
</organism>
<gene>
    <name evidence="1" type="ORF">CCMP2556_LOCUS35792</name>
</gene>
<keyword evidence="2" id="KW-1185">Reference proteome</keyword>
<dbReference type="Proteomes" id="UP001642484">
    <property type="component" value="Unassembled WGS sequence"/>
</dbReference>
<evidence type="ECO:0000313" key="1">
    <source>
        <dbReference type="EMBL" id="CAK9072739.1"/>
    </source>
</evidence>
<protein>
    <submittedName>
        <fullName evidence="1">Uncharacterized protein</fullName>
    </submittedName>
</protein>
<reference evidence="1 2" key="1">
    <citation type="submission" date="2024-02" db="EMBL/GenBank/DDBJ databases">
        <authorList>
            <person name="Chen Y."/>
            <person name="Shah S."/>
            <person name="Dougan E. K."/>
            <person name="Thang M."/>
            <person name="Chan C."/>
        </authorList>
    </citation>
    <scope>NUCLEOTIDE SEQUENCE [LARGE SCALE GENOMIC DNA]</scope>
</reference>
<accession>A0ABP0PCG3</accession>
<sequence>MCVFQPCFIHQESNQEYPCLWHGGTETHLHRNPSQPQKVWEQHTLLHPSQPKKEHCLQLPCNTLLRLGILPRIGSSTQHTPRLVSEYTPHILLFCVSLPQLRAFRRQAEQMSQELQELKIDRRYPIKVLPVATLADTQRMEDLEELLKEVKDLAEIVFHKSSAEVEEPAWTMFNPNGDCGTMGRGQKHETLCTVQALFKVGYKGAHPLDPLLPACRMLESEGSARQNMPCKTWRPHSRH</sequence>